<evidence type="ECO:0000256" key="10">
    <source>
        <dbReference type="RuleBase" id="RU361213"/>
    </source>
</evidence>
<dbReference type="SUPFAM" id="SSF57903">
    <property type="entry name" value="FYVE/PHD zinc finger"/>
    <property type="match status" value="1"/>
</dbReference>
<keyword evidence="5 8" id="KW-0862">Zinc</keyword>
<evidence type="ECO:0000256" key="9">
    <source>
        <dbReference type="PROSITE-ProRule" id="PRU00146"/>
    </source>
</evidence>
<evidence type="ECO:0000256" key="4">
    <source>
        <dbReference type="ARBA" id="ARBA00022771"/>
    </source>
</evidence>
<dbReference type="PANTHER" id="PTHR10333:SF89">
    <property type="entry name" value="INHIBITOR OF GROWTH PROTEIN"/>
    <property type="match status" value="1"/>
</dbReference>
<feature type="compositionally biased region" description="Polar residues" evidence="11">
    <location>
        <begin position="169"/>
        <end position="181"/>
    </location>
</feature>
<feature type="region of interest" description="Disordered" evidence="11">
    <location>
        <begin position="122"/>
        <end position="210"/>
    </location>
</feature>
<feature type="site" description="Histone H3K4me3 binding" evidence="7">
    <location>
        <position position="242"/>
    </location>
</feature>
<comment type="similarity">
    <text evidence="2 10">Belongs to the ING family.</text>
</comment>
<dbReference type="SMART" id="SM01408">
    <property type="entry name" value="ING"/>
    <property type="match status" value="1"/>
</dbReference>
<dbReference type="PROSITE" id="PS01359">
    <property type="entry name" value="ZF_PHD_1"/>
    <property type="match status" value="1"/>
</dbReference>
<feature type="site" description="Histone H3K4me3 binding" evidence="7">
    <location>
        <position position="234"/>
    </location>
</feature>
<keyword evidence="6 10" id="KW-0539">Nucleus</keyword>
<comment type="subcellular location">
    <subcellularLocation>
        <location evidence="1 10">Nucleus</location>
    </subcellularLocation>
</comment>
<feature type="binding site" evidence="8">
    <location>
        <position position="222"/>
    </location>
    <ligand>
        <name>Zn(2+)</name>
        <dbReference type="ChEBI" id="CHEBI:29105"/>
        <label>1</label>
    </ligand>
</feature>
<sequence>MLNQAVLEAMYSVPYVETYLDVVENLPDEIQRYLTKIRELDVSYHAYMKEIETIAAQQANNEDNTTFRKRNLFRVQVALIAAQEIGDEKLSILQQVQDIIENKTRQLDGIFCDLPFTKAETAKKEQDNGDANSKNEDKKSSDNKDDAEPPKKRTRRKRAEIEAAEQAEHTTSTPLPRSTATIEVPKKSAAAAETPVKKRKRKSKQAEKDVSIDPNEPTYCLCNQVSFGQMVMCDNDSCTIEWFHFSCVGITNTPKGKWYCPDCRKARTSTVRPKNDLVVNYLHLQTTTTTTTLVYMGKLD</sequence>
<evidence type="ECO:0000256" key="11">
    <source>
        <dbReference type="SAM" id="MobiDB-lite"/>
    </source>
</evidence>
<dbReference type="InterPro" id="IPR028651">
    <property type="entry name" value="ING_fam"/>
</dbReference>
<dbReference type="InterPro" id="IPR024610">
    <property type="entry name" value="ING_N_histone-binding"/>
</dbReference>
<keyword evidence="4 9" id="KW-0863">Zinc-finger</keyword>
<feature type="site" description="Histone H3K4me3 binding" evidence="7">
    <location>
        <position position="230"/>
    </location>
</feature>
<evidence type="ECO:0000256" key="1">
    <source>
        <dbReference type="ARBA" id="ARBA00004123"/>
    </source>
</evidence>
<dbReference type="Gene3D" id="6.10.140.1740">
    <property type="match status" value="1"/>
</dbReference>
<accession>A0A8D8S8X8</accession>
<protein>
    <recommendedName>
        <fullName evidence="10">Inhibitor of growth protein</fullName>
    </recommendedName>
</protein>
<dbReference type="Gene3D" id="3.30.40.10">
    <property type="entry name" value="Zinc/RING finger domain, C3HC4 (zinc finger)"/>
    <property type="match status" value="1"/>
</dbReference>
<dbReference type="PANTHER" id="PTHR10333">
    <property type="entry name" value="INHIBITOR OF GROWTH PROTEIN"/>
    <property type="match status" value="1"/>
</dbReference>
<feature type="domain" description="PHD-type" evidence="12">
    <location>
        <begin position="217"/>
        <end position="266"/>
    </location>
</feature>
<evidence type="ECO:0000313" key="13">
    <source>
        <dbReference type="EMBL" id="CAG6663487.1"/>
    </source>
</evidence>
<evidence type="ECO:0000256" key="3">
    <source>
        <dbReference type="ARBA" id="ARBA00022723"/>
    </source>
</evidence>
<comment type="subunit">
    <text evidence="10">Component of an histone acetyltransferase complex. Interacts with H3K4me3 and to a lesser extent with H3K4me2.</text>
</comment>
<evidence type="ECO:0000256" key="6">
    <source>
        <dbReference type="ARBA" id="ARBA00023242"/>
    </source>
</evidence>
<dbReference type="CDD" id="cd16857">
    <property type="entry name" value="ING_ING1_2"/>
    <property type="match status" value="1"/>
</dbReference>
<dbReference type="GO" id="GO:0006325">
    <property type="term" value="P:chromatin organization"/>
    <property type="evidence" value="ECO:0007669"/>
    <property type="project" value="UniProtKB-KW"/>
</dbReference>
<feature type="binding site" evidence="8">
    <location>
        <position position="238"/>
    </location>
    <ligand>
        <name>Zn(2+)</name>
        <dbReference type="ChEBI" id="CHEBI:29105"/>
        <label>2</label>
    </ligand>
</feature>
<evidence type="ECO:0000256" key="8">
    <source>
        <dbReference type="PIRSR" id="PIRSR628651-51"/>
    </source>
</evidence>
<feature type="binding site" evidence="8">
    <location>
        <position position="263"/>
    </location>
    <ligand>
        <name>Zn(2+)</name>
        <dbReference type="ChEBI" id="CHEBI:29105"/>
        <label>2</label>
    </ligand>
</feature>
<dbReference type="InterPro" id="IPR019787">
    <property type="entry name" value="Znf_PHD-finger"/>
</dbReference>
<evidence type="ECO:0000256" key="5">
    <source>
        <dbReference type="ARBA" id="ARBA00022833"/>
    </source>
</evidence>
<dbReference type="AlphaFoldDB" id="A0A8D8S8X8"/>
<feature type="binding site" evidence="8">
    <location>
        <position position="244"/>
    </location>
    <ligand>
        <name>Zn(2+)</name>
        <dbReference type="ChEBI" id="CHEBI:29105"/>
        <label>1</label>
    </ligand>
</feature>
<evidence type="ECO:0000256" key="7">
    <source>
        <dbReference type="PIRSR" id="PIRSR628651-50"/>
    </source>
</evidence>
<organism evidence="13">
    <name type="scientific">Cacopsylla melanoneura</name>
    <dbReference type="NCBI Taxonomy" id="428564"/>
    <lineage>
        <taxon>Eukaryota</taxon>
        <taxon>Metazoa</taxon>
        <taxon>Ecdysozoa</taxon>
        <taxon>Arthropoda</taxon>
        <taxon>Hexapoda</taxon>
        <taxon>Insecta</taxon>
        <taxon>Pterygota</taxon>
        <taxon>Neoptera</taxon>
        <taxon>Paraneoptera</taxon>
        <taxon>Hemiptera</taxon>
        <taxon>Sternorrhyncha</taxon>
        <taxon>Psylloidea</taxon>
        <taxon>Psyllidae</taxon>
        <taxon>Psyllinae</taxon>
        <taxon>Cacopsylla</taxon>
    </lineage>
</organism>
<dbReference type="InterPro" id="IPR019786">
    <property type="entry name" value="Zinc_finger_PHD-type_CS"/>
</dbReference>
<feature type="site" description="Histone H3K4me3 binding" evidence="7">
    <location>
        <position position="219"/>
    </location>
</feature>
<dbReference type="SMART" id="SM00249">
    <property type="entry name" value="PHD"/>
    <property type="match status" value="1"/>
</dbReference>
<dbReference type="InterPro" id="IPR028643">
    <property type="entry name" value="ING1_PHD_Znf"/>
</dbReference>
<dbReference type="Pfam" id="PF23011">
    <property type="entry name" value="PHD-1st_NSD"/>
    <property type="match status" value="1"/>
</dbReference>
<dbReference type="InterPro" id="IPR013083">
    <property type="entry name" value="Znf_RING/FYVE/PHD"/>
</dbReference>
<dbReference type="InterPro" id="IPR001965">
    <property type="entry name" value="Znf_PHD"/>
</dbReference>
<dbReference type="GO" id="GO:0045893">
    <property type="term" value="P:positive regulation of DNA-templated transcription"/>
    <property type="evidence" value="ECO:0007669"/>
    <property type="project" value="TreeGrafter"/>
</dbReference>
<dbReference type="GO" id="GO:0008270">
    <property type="term" value="F:zinc ion binding"/>
    <property type="evidence" value="ECO:0007669"/>
    <property type="project" value="UniProtKB-KW"/>
</dbReference>
<feature type="binding site" evidence="8">
    <location>
        <position position="233"/>
    </location>
    <ligand>
        <name>Zn(2+)</name>
        <dbReference type="ChEBI" id="CHEBI:29105"/>
        <label>2</label>
    </ligand>
</feature>
<keyword evidence="3 8" id="KW-0479">Metal-binding</keyword>
<keyword evidence="10" id="KW-0156">Chromatin regulator</keyword>
<dbReference type="EMBL" id="HBUF01205319">
    <property type="protein sequence ID" value="CAG6663487.1"/>
    <property type="molecule type" value="Transcribed_RNA"/>
</dbReference>
<evidence type="ECO:0000256" key="2">
    <source>
        <dbReference type="ARBA" id="ARBA00010210"/>
    </source>
</evidence>
<dbReference type="GO" id="GO:0005634">
    <property type="term" value="C:nucleus"/>
    <property type="evidence" value="ECO:0007669"/>
    <property type="project" value="UniProtKB-SubCell"/>
</dbReference>
<dbReference type="Pfam" id="PF12998">
    <property type="entry name" value="ING"/>
    <property type="match status" value="1"/>
</dbReference>
<feature type="binding site" evidence="8">
    <location>
        <position position="260"/>
    </location>
    <ligand>
        <name>Zn(2+)</name>
        <dbReference type="ChEBI" id="CHEBI:29105"/>
        <label>2</label>
    </ligand>
</feature>
<feature type="binding site" evidence="8">
    <location>
        <position position="247"/>
    </location>
    <ligand>
        <name>Zn(2+)</name>
        <dbReference type="ChEBI" id="CHEBI:29105"/>
        <label>1</label>
    </ligand>
</feature>
<name>A0A8D8S8X8_9HEMI</name>
<feature type="compositionally biased region" description="Basic and acidic residues" evidence="11">
    <location>
        <begin position="122"/>
        <end position="151"/>
    </location>
</feature>
<feature type="binding site" evidence="8">
    <location>
        <position position="220"/>
    </location>
    <ligand>
        <name>Zn(2+)</name>
        <dbReference type="ChEBI" id="CHEBI:29105"/>
        <label>1</label>
    </ligand>
</feature>
<comment type="function">
    <text evidence="10">Component of an histone acetyltransferase complex.</text>
</comment>
<proteinExistence type="inferred from homology"/>
<dbReference type="InterPro" id="IPR011011">
    <property type="entry name" value="Znf_FYVE_PHD"/>
</dbReference>
<dbReference type="InterPro" id="IPR059153">
    <property type="entry name" value="NSD_PHD-1st"/>
</dbReference>
<dbReference type="PROSITE" id="PS50016">
    <property type="entry name" value="ZF_PHD_2"/>
    <property type="match status" value="1"/>
</dbReference>
<dbReference type="CDD" id="cd15584">
    <property type="entry name" value="PHD_ING1_2"/>
    <property type="match status" value="1"/>
</dbReference>
<reference evidence="13" key="1">
    <citation type="submission" date="2021-05" db="EMBL/GenBank/DDBJ databases">
        <authorList>
            <person name="Alioto T."/>
            <person name="Alioto T."/>
            <person name="Gomez Garrido J."/>
        </authorList>
    </citation>
    <scope>NUCLEOTIDE SEQUENCE</scope>
</reference>
<evidence type="ECO:0000259" key="12">
    <source>
        <dbReference type="PROSITE" id="PS50016"/>
    </source>
</evidence>
<dbReference type="FunFam" id="3.30.40.10:FF:000021">
    <property type="entry name" value="Inhibitor of growth 2b"/>
    <property type="match status" value="1"/>
</dbReference>
<comment type="domain">
    <text evidence="10">The PHD-type zinc finger mediates the binding to H3K4me3.</text>
</comment>